<keyword evidence="3 11" id="KW-0285">Flavoprotein</keyword>
<dbReference type="GO" id="GO:0050660">
    <property type="term" value="F:flavin adenine dinucleotide binding"/>
    <property type="evidence" value="ECO:0007669"/>
    <property type="project" value="InterPro"/>
</dbReference>
<dbReference type="Pfam" id="PF00970">
    <property type="entry name" value="FAD_binding_6"/>
    <property type="match status" value="1"/>
</dbReference>
<dbReference type="SUPFAM" id="SSF52343">
    <property type="entry name" value="Ferredoxin reductase-like, C-terminal NADP-linked domain"/>
    <property type="match status" value="1"/>
</dbReference>
<keyword evidence="4 11" id="KW-0001">2Fe-2S</keyword>
<dbReference type="EMBL" id="CP046457">
    <property type="protein sequence ID" value="QGT99666.1"/>
    <property type="molecule type" value="Genomic_DNA"/>
</dbReference>
<dbReference type="Gene3D" id="3.40.50.80">
    <property type="entry name" value="Nucleotide-binding domain of ferredoxin-NADP reductase (FNR) module"/>
    <property type="match status" value="1"/>
</dbReference>
<dbReference type="SUPFAM" id="SSF63380">
    <property type="entry name" value="Riboflavin synthase domain-like"/>
    <property type="match status" value="1"/>
</dbReference>
<keyword evidence="2 11" id="KW-0813">Transport</keyword>
<evidence type="ECO:0000256" key="1">
    <source>
        <dbReference type="ARBA" id="ARBA00006422"/>
    </source>
</evidence>
<comment type="cofactor">
    <cofactor evidence="11">
        <name>[2Fe-2S] cluster</name>
        <dbReference type="ChEBI" id="CHEBI:190135"/>
    </cofactor>
    <text evidence="11">Binds 1 [2Fe-2S] cluster per subunit.</text>
</comment>
<dbReference type="GO" id="GO:0044205">
    <property type="term" value="P:'de novo' UMP biosynthetic process"/>
    <property type="evidence" value="ECO:0007669"/>
    <property type="project" value="UniProtKB-UniRule"/>
</dbReference>
<organism evidence="15 16">
    <name type="scientific">Candidatus Syntrophocurvum alkaliphilum</name>
    <dbReference type="NCBI Taxonomy" id="2293317"/>
    <lineage>
        <taxon>Bacteria</taxon>
        <taxon>Bacillati</taxon>
        <taxon>Bacillota</taxon>
        <taxon>Clostridia</taxon>
        <taxon>Eubacteriales</taxon>
        <taxon>Syntrophomonadaceae</taxon>
        <taxon>Candidatus Syntrophocurvum</taxon>
    </lineage>
</organism>
<dbReference type="InterPro" id="IPR017927">
    <property type="entry name" value="FAD-bd_FR_type"/>
</dbReference>
<keyword evidence="9 11" id="KW-0408">Iron</keyword>
<dbReference type="PROSITE" id="PS51384">
    <property type="entry name" value="FAD_FR"/>
    <property type="match status" value="1"/>
</dbReference>
<dbReference type="KEGG" id="salq:SYNTR_1073"/>
<feature type="binding site" evidence="11 13">
    <location>
        <position position="247"/>
    </location>
    <ligand>
        <name>[2Fe-2S] cluster</name>
        <dbReference type="ChEBI" id="CHEBI:190135"/>
    </ligand>
</feature>
<dbReference type="InterPro" id="IPR012165">
    <property type="entry name" value="Cyt_c3_hydrogenase_gsu"/>
</dbReference>
<keyword evidence="10 11" id="KW-0411">Iron-sulfur</keyword>
<dbReference type="CDD" id="cd06218">
    <property type="entry name" value="DHOD_e_trans"/>
    <property type="match status" value="1"/>
</dbReference>
<evidence type="ECO:0000256" key="4">
    <source>
        <dbReference type="ARBA" id="ARBA00022714"/>
    </source>
</evidence>
<evidence type="ECO:0000259" key="14">
    <source>
        <dbReference type="PROSITE" id="PS51384"/>
    </source>
</evidence>
<dbReference type="GO" id="GO:0009055">
    <property type="term" value="F:electron transfer activity"/>
    <property type="evidence" value="ECO:0007669"/>
    <property type="project" value="UniProtKB-UniRule"/>
</dbReference>
<feature type="binding site" evidence="11 13">
    <location>
        <position position="229"/>
    </location>
    <ligand>
        <name>[2Fe-2S] cluster</name>
        <dbReference type="ChEBI" id="CHEBI:190135"/>
    </ligand>
</feature>
<dbReference type="Pfam" id="PF10418">
    <property type="entry name" value="DHODB_Fe-S_bind"/>
    <property type="match status" value="1"/>
</dbReference>
<dbReference type="AlphaFoldDB" id="A0A6I6DEN1"/>
<dbReference type="InterPro" id="IPR023455">
    <property type="entry name" value="Dihydroorotate_DHASE_ETsu"/>
</dbReference>
<accession>A0A6I6DEN1</accession>
<evidence type="ECO:0000256" key="10">
    <source>
        <dbReference type="ARBA" id="ARBA00023014"/>
    </source>
</evidence>
<proteinExistence type="inferred from homology"/>
<dbReference type="OrthoDB" id="9789468at2"/>
<dbReference type="GO" id="GO:0051537">
    <property type="term" value="F:2 iron, 2 sulfur cluster binding"/>
    <property type="evidence" value="ECO:0007669"/>
    <property type="project" value="UniProtKB-KW"/>
</dbReference>
<keyword evidence="5 11" id="KW-0479">Metal-binding</keyword>
<evidence type="ECO:0000256" key="9">
    <source>
        <dbReference type="ARBA" id="ARBA00023004"/>
    </source>
</evidence>
<dbReference type="UniPathway" id="UPA00070">
    <property type="reaction ID" value="UER00945"/>
</dbReference>
<evidence type="ECO:0000313" key="16">
    <source>
        <dbReference type="Proteomes" id="UP000426444"/>
    </source>
</evidence>
<gene>
    <name evidence="11" type="primary">pyrK</name>
    <name evidence="15" type="ORF">SYNTR_1073</name>
</gene>
<reference evidence="16" key="1">
    <citation type="journal article" date="2019" name="Microbiology">
        <title>Complete Genome Sequence of an Uncultured Bacterium of the Candidate Phylum Bipolaricaulota.</title>
        <authorList>
            <person name="Kadnikov V.V."/>
            <person name="Mardanov A.V."/>
            <person name="Beletsky A.V."/>
            <person name="Frank Y.A."/>
            <person name="Karnachuk O.V."/>
            <person name="Ravin N.V."/>
        </authorList>
    </citation>
    <scope>NUCLEOTIDE SEQUENCE [LARGE SCALE GENOMIC DNA]</scope>
</reference>
<dbReference type="Proteomes" id="UP000426444">
    <property type="component" value="Chromosome"/>
</dbReference>
<keyword evidence="7 11" id="KW-0665">Pyrimidine biosynthesis</keyword>
<dbReference type="RefSeq" id="WP_156203541.1">
    <property type="nucleotide sequence ID" value="NZ_CP046457.1"/>
</dbReference>
<evidence type="ECO:0000256" key="5">
    <source>
        <dbReference type="ARBA" id="ARBA00022723"/>
    </source>
</evidence>
<dbReference type="InterPro" id="IPR001433">
    <property type="entry name" value="OxRdtase_FAD/NAD-bd"/>
</dbReference>
<evidence type="ECO:0000256" key="2">
    <source>
        <dbReference type="ARBA" id="ARBA00022448"/>
    </source>
</evidence>
<feature type="binding site" evidence="11 13">
    <location>
        <position position="232"/>
    </location>
    <ligand>
        <name>[2Fe-2S] cluster</name>
        <dbReference type="ChEBI" id="CHEBI:190135"/>
    </ligand>
</feature>
<feature type="binding site" evidence="11 13">
    <location>
        <position position="224"/>
    </location>
    <ligand>
        <name>[2Fe-2S] cluster</name>
        <dbReference type="ChEBI" id="CHEBI:190135"/>
    </ligand>
</feature>
<keyword evidence="15" id="KW-0560">Oxidoreductase</keyword>
<comment type="cofactor">
    <cofactor evidence="13">
        <name>[2Fe-2S] cluster</name>
        <dbReference type="ChEBI" id="CHEBI:190135"/>
    </cofactor>
    <text evidence="13">Binds 1 [2Fe-2S] cluster per subunit.</text>
</comment>
<dbReference type="PIRSF" id="PIRSF006816">
    <property type="entry name" value="Cyc3_hyd_g"/>
    <property type="match status" value="1"/>
</dbReference>
<dbReference type="InterPro" id="IPR039261">
    <property type="entry name" value="FNR_nucleotide-bd"/>
</dbReference>
<dbReference type="GO" id="GO:0046872">
    <property type="term" value="F:metal ion binding"/>
    <property type="evidence" value="ECO:0007669"/>
    <property type="project" value="UniProtKB-KW"/>
</dbReference>
<keyword evidence="16" id="KW-1185">Reference proteome</keyword>
<evidence type="ECO:0000256" key="8">
    <source>
        <dbReference type="ARBA" id="ARBA00022982"/>
    </source>
</evidence>
<evidence type="ECO:0000256" key="11">
    <source>
        <dbReference type="HAMAP-Rule" id="MF_01211"/>
    </source>
</evidence>
<dbReference type="PANTHER" id="PTHR43513">
    <property type="entry name" value="DIHYDROOROTATE DEHYDROGENASE B (NAD(+)), ELECTRON TRANSFER SUBUNIT"/>
    <property type="match status" value="1"/>
</dbReference>
<dbReference type="PRINTS" id="PR00409">
    <property type="entry name" value="PHDIOXRDTASE"/>
</dbReference>
<comment type="subunit">
    <text evidence="11">Heterotetramer of 2 PyrK and 2 PyrD type B subunits.</text>
</comment>
<feature type="binding site" evidence="11 12">
    <location>
        <begin position="77"/>
        <end position="78"/>
    </location>
    <ligand>
        <name>FAD</name>
        <dbReference type="ChEBI" id="CHEBI:57692"/>
    </ligand>
</feature>
<evidence type="ECO:0000256" key="13">
    <source>
        <dbReference type="PIRSR" id="PIRSR006816-2"/>
    </source>
</evidence>
<dbReference type="InterPro" id="IPR037117">
    <property type="entry name" value="Dihydroorotate_DH_ele_sf"/>
</dbReference>
<dbReference type="InterPro" id="IPR050353">
    <property type="entry name" value="PyrK_electron_transfer"/>
</dbReference>
<comment type="pathway">
    <text evidence="11">Pyrimidine metabolism; UMP biosynthesis via de novo pathway; orotate from (S)-dihydroorotate (NAD(+) route): step 1/1.</text>
</comment>
<dbReference type="GO" id="GO:0016491">
    <property type="term" value="F:oxidoreductase activity"/>
    <property type="evidence" value="ECO:0007669"/>
    <property type="project" value="UniProtKB-KW"/>
</dbReference>
<dbReference type="InterPro" id="IPR008333">
    <property type="entry name" value="Cbr1-like_FAD-bd_dom"/>
</dbReference>
<feature type="domain" description="FAD-binding FR-type" evidence="14">
    <location>
        <begin position="2"/>
        <end position="102"/>
    </location>
</feature>
<dbReference type="PANTHER" id="PTHR43513:SF3">
    <property type="entry name" value="DIHYDROOROTATE DEHYDROGENASE B (NAD(+)), ELECTRON TRANSFER SUBUNIT-RELATED"/>
    <property type="match status" value="1"/>
</dbReference>
<comment type="caution">
    <text evidence="11">Lacks conserved residue(s) required for the propagation of feature annotation.</text>
</comment>
<comment type="cofactor">
    <cofactor evidence="11 12">
        <name>FAD</name>
        <dbReference type="ChEBI" id="CHEBI:57692"/>
    </cofactor>
    <text evidence="11 12">Binds 1 FAD per subunit.</text>
</comment>
<evidence type="ECO:0000313" key="15">
    <source>
        <dbReference type="EMBL" id="QGT99666.1"/>
    </source>
</evidence>
<dbReference type="HAMAP" id="MF_01211">
    <property type="entry name" value="DHODB_Fe_S_bind"/>
    <property type="match status" value="1"/>
</dbReference>
<protein>
    <recommendedName>
        <fullName evidence="11">Dihydroorotate dehydrogenase B (NAD(+)), electron transfer subunit</fullName>
    </recommendedName>
    <alternativeName>
        <fullName evidence="11">Dihydroorotate oxidase B, electron transfer subunit</fullName>
    </alternativeName>
</protein>
<keyword evidence="6 11" id="KW-0274">FAD</keyword>
<evidence type="ECO:0000256" key="6">
    <source>
        <dbReference type="ARBA" id="ARBA00022827"/>
    </source>
</evidence>
<evidence type="ECO:0000256" key="7">
    <source>
        <dbReference type="ARBA" id="ARBA00022975"/>
    </source>
</evidence>
<dbReference type="Pfam" id="PF00175">
    <property type="entry name" value="NAD_binding_1"/>
    <property type="match status" value="1"/>
</dbReference>
<name>A0A6I6DEN1_9FIRM</name>
<comment type="similarity">
    <text evidence="1 11">Belongs to the PyrK family.</text>
</comment>
<sequence length="262" mass="28951">MPSLANGLVVGHRKLSKDMYELEFIAPEIANECKPGQYINLKVGNELDPLLRRPLSLYDVDKRLGSITLLYKVVGKGTQILTRTKVKEYVDVMGPLGRGFKILEEKSNALLIGGGVGIAPLVYLARVLKDNNCNVQVLHGTDTKNNLVDFNKLEEIGVEYILATDDGSFGFKGFVTDFLKEKINPKEIDYIYCCGPEPMMAEVAKYALVNNIDGEVSLEEHMACGVGACLGCARKLKSKDELYVKVCKDGPVFNINEVELNK</sequence>
<dbReference type="Gene3D" id="2.40.30.10">
    <property type="entry name" value="Translation factors"/>
    <property type="match status" value="1"/>
</dbReference>
<dbReference type="Gene3D" id="2.10.240.10">
    <property type="entry name" value="Dihydroorotate dehydrogenase, electron transfer subunit"/>
    <property type="match status" value="1"/>
</dbReference>
<evidence type="ECO:0000256" key="3">
    <source>
        <dbReference type="ARBA" id="ARBA00022630"/>
    </source>
</evidence>
<dbReference type="InterPro" id="IPR017938">
    <property type="entry name" value="Riboflavin_synthase-like_b-brl"/>
</dbReference>
<evidence type="ECO:0000256" key="12">
    <source>
        <dbReference type="PIRSR" id="PIRSR006816-1"/>
    </source>
</evidence>
<dbReference type="InterPro" id="IPR019480">
    <property type="entry name" value="Dihydroorotate_DH_Fe-S-bd"/>
</dbReference>
<feature type="binding site" evidence="11 12">
    <location>
        <begin position="53"/>
        <end position="56"/>
    </location>
    <ligand>
        <name>FAD</name>
        <dbReference type="ChEBI" id="CHEBI:57692"/>
    </ligand>
</feature>
<comment type="function">
    <text evidence="11">Responsible for channeling the electrons from the oxidation of dihydroorotate from the FMN redox center in the PyrD type B subunit to the ultimate electron acceptor NAD(+).</text>
</comment>
<keyword evidence="8 11" id="KW-0249">Electron transport</keyword>